<sequence>MVIGANCRPESVEQYMVWVKYYLKGLQKKEDEAKLTEGANALQQTAVAHHVTTQSRGTDTQMVITA</sequence>
<evidence type="ECO:0000313" key="2">
    <source>
        <dbReference type="Proteomes" id="UP000324897"/>
    </source>
</evidence>
<dbReference type="EMBL" id="RWGY01000029">
    <property type="protein sequence ID" value="TVU20176.1"/>
    <property type="molecule type" value="Genomic_DNA"/>
</dbReference>
<gene>
    <name evidence="1" type="ORF">EJB05_36375</name>
</gene>
<feature type="non-terminal residue" evidence="1">
    <location>
        <position position="1"/>
    </location>
</feature>
<proteinExistence type="predicted"/>
<name>A0A5J9U9E6_9POAL</name>
<protein>
    <submittedName>
        <fullName evidence="1">Uncharacterized protein</fullName>
    </submittedName>
</protein>
<dbReference type="Gramene" id="TVU20176">
    <property type="protein sequence ID" value="TVU20176"/>
    <property type="gene ID" value="EJB05_36375"/>
</dbReference>
<dbReference type="AlphaFoldDB" id="A0A5J9U9E6"/>
<evidence type="ECO:0000313" key="1">
    <source>
        <dbReference type="EMBL" id="TVU20176.1"/>
    </source>
</evidence>
<dbReference type="Proteomes" id="UP000324897">
    <property type="component" value="Chromosome 7"/>
</dbReference>
<comment type="caution">
    <text evidence="1">The sequence shown here is derived from an EMBL/GenBank/DDBJ whole genome shotgun (WGS) entry which is preliminary data.</text>
</comment>
<accession>A0A5J9U9E6</accession>
<keyword evidence="2" id="KW-1185">Reference proteome</keyword>
<reference evidence="1 2" key="1">
    <citation type="journal article" date="2019" name="Sci. Rep.">
        <title>A high-quality genome of Eragrostis curvula grass provides insights into Poaceae evolution and supports new strategies to enhance forage quality.</title>
        <authorList>
            <person name="Carballo J."/>
            <person name="Santos B.A.C.M."/>
            <person name="Zappacosta D."/>
            <person name="Garbus I."/>
            <person name="Selva J.P."/>
            <person name="Gallo C.A."/>
            <person name="Diaz A."/>
            <person name="Albertini E."/>
            <person name="Caccamo M."/>
            <person name="Echenique V."/>
        </authorList>
    </citation>
    <scope>NUCLEOTIDE SEQUENCE [LARGE SCALE GENOMIC DNA]</scope>
    <source>
        <strain evidence="2">cv. Victoria</strain>
        <tissue evidence="1">Leaf</tissue>
    </source>
</reference>
<organism evidence="1 2">
    <name type="scientific">Eragrostis curvula</name>
    <name type="common">weeping love grass</name>
    <dbReference type="NCBI Taxonomy" id="38414"/>
    <lineage>
        <taxon>Eukaryota</taxon>
        <taxon>Viridiplantae</taxon>
        <taxon>Streptophyta</taxon>
        <taxon>Embryophyta</taxon>
        <taxon>Tracheophyta</taxon>
        <taxon>Spermatophyta</taxon>
        <taxon>Magnoliopsida</taxon>
        <taxon>Liliopsida</taxon>
        <taxon>Poales</taxon>
        <taxon>Poaceae</taxon>
        <taxon>PACMAD clade</taxon>
        <taxon>Chloridoideae</taxon>
        <taxon>Eragrostideae</taxon>
        <taxon>Eragrostidinae</taxon>
        <taxon>Eragrostis</taxon>
    </lineage>
</organism>